<protein>
    <recommendedName>
        <fullName evidence="3">Phenylpyruvate tautomerase PptA (4-oxalocrotonate tautomerase family)</fullName>
    </recommendedName>
</protein>
<comment type="caution">
    <text evidence="1">The sequence shown here is derived from an EMBL/GenBank/DDBJ whole genome shotgun (WGS) entry which is preliminary data.</text>
</comment>
<proteinExistence type="predicted"/>
<organism evidence="1 2">
    <name type="scientific">Pseudonocardia kunmingensis</name>
    <dbReference type="NCBI Taxonomy" id="630975"/>
    <lineage>
        <taxon>Bacteria</taxon>
        <taxon>Bacillati</taxon>
        <taxon>Actinomycetota</taxon>
        <taxon>Actinomycetes</taxon>
        <taxon>Pseudonocardiales</taxon>
        <taxon>Pseudonocardiaceae</taxon>
        <taxon>Pseudonocardia</taxon>
    </lineage>
</organism>
<accession>A0A543D0W2</accession>
<dbReference type="Proteomes" id="UP000315677">
    <property type="component" value="Unassembled WGS sequence"/>
</dbReference>
<dbReference type="OrthoDB" id="4725002at2"/>
<dbReference type="EMBL" id="VFPA01000006">
    <property type="protein sequence ID" value="TQM02957.1"/>
    <property type="molecule type" value="Genomic_DNA"/>
</dbReference>
<dbReference type="AlphaFoldDB" id="A0A543D0W2"/>
<evidence type="ECO:0008006" key="3">
    <source>
        <dbReference type="Google" id="ProtNLM"/>
    </source>
</evidence>
<keyword evidence="2" id="KW-1185">Reference proteome</keyword>
<gene>
    <name evidence="1" type="ORF">FB558_7601</name>
</gene>
<dbReference type="InterPro" id="IPR014347">
    <property type="entry name" value="Tautomerase/MIF_sf"/>
</dbReference>
<dbReference type="RefSeq" id="WP_142062577.1">
    <property type="nucleotide sequence ID" value="NZ_VFPA01000006.1"/>
</dbReference>
<reference evidence="1 2" key="1">
    <citation type="submission" date="2019-06" db="EMBL/GenBank/DDBJ databases">
        <title>Sequencing the genomes of 1000 actinobacteria strains.</title>
        <authorList>
            <person name="Klenk H.-P."/>
        </authorList>
    </citation>
    <scope>NUCLEOTIDE SEQUENCE [LARGE SCALE GENOMIC DNA]</scope>
    <source>
        <strain evidence="1 2">DSM 45301</strain>
    </source>
</reference>
<dbReference type="Gene3D" id="3.30.429.10">
    <property type="entry name" value="Macrophage Migration Inhibitory Factor"/>
    <property type="match status" value="2"/>
</dbReference>
<evidence type="ECO:0000313" key="1">
    <source>
        <dbReference type="EMBL" id="TQM02957.1"/>
    </source>
</evidence>
<evidence type="ECO:0000313" key="2">
    <source>
        <dbReference type="Proteomes" id="UP000315677"/>
    </source>
</evidence>
<sequence>MPLLFLEAPTGLDARTKATLMAELTGAVDRTYRFPDTRIFLREYPAENICQDGRVGAGAVRPVAFLEAPELASVDAKRALVVDVQAVIARHLAGVADVEQTLVLINQYPLEHVGWHRQLQSDNPVIVQVVEAMNAVPAP</sequence>
<name>A0A543D0W2_9PSEU</name>